<proteinExistence type="predicted"/>
<dbReference type="GeneID" id="70188360"/>
<protein>
    <submittedName>
        <fullName evidence="3">Uncharacterized protein</fullName>
    </submittedName>
</protein>
<evidence type="ECO:0000256" key="2">
    <source>
        <dbReference type="SAM" id="Phobius"/>
    </source>
</evidence>
<evidence type="ECO:0000256" key="1">
    <source>
        <dbReference type="SAM" id="MobiDB-lite"/>
    </source>
</evidence>
<reference evidence="3" key="1">
    <citation type="journal article" date="2021" name="Nat. Commun.">
        <title>Genetic determinants of endophytism in the Arabidopsis root mycobiome.</title>
        <authorList>
            <person name="Mesny F."/>
            <person name="Miyauchi S."/>
            <person name="Thiergart T."/>
            <person name="Pickel B."/>
            <person name="Atanasova L."/>
            <person name="Karlsson M."/>
            <person name="Huettel B."/>
            <person name="Barry K.W."/>
            <person name="Haridas S."/>
            <person name="Chen C."/>
            <person name="Bauer D."/>
            <person name="Andreopoulos W."/>
            <person name="Pangilinan J."/>
            <person name="LaButti K."/>
            <person name="Riley R."/>
            <person name="Lipzen A."/>
            <person name="Clum A."/>
            <person name="Drula E."/>
            <person name="Henrissat B."/>
            <person name="Kohler A."/>
            <person name="Grigoriev I.V."/>
            <person name="Martin F.M."/>
            <person name="Hacquard S."/>
        </authorList>
    </citation>
    <scope>NUCLEOTIDE SEQUENCE</scope>
    <source>
        <strain evidence="3">MPI-CAGE-CH-0230</strain>
    </source>
</reference>
<dbReference type="RefSeq" id="XP_046011170.1">
    <property type="nucleotide sequence ID" value="XM_046158814.1"/>
</dbReference>
<feature type="region of interest" description="Disordered" evidence="1">
    <location>
        <begin position="200"/>
        <end position="222"/>
    </location>
</feature>
<dbReference type="Proteomes" id="UP000756346">
    <property type="component" value="Unassembled WGS sequence"/>
</dbReference>
<keyword evidence="2" id="KW-0472">Membrane</keyword>
<keyword evidence="2" id="KW-1133">Transmembrane helix</keyword>
<feature type="transmembrane region" description="Helical" evidence="2">
    <location>
        <begin position="169"/>
        <end position="190"/>
    </location>
</feature>
<keyword evidence="4" id="KW-1185">Reference proteome</keyword>
<feature type="transmembrane region" description="Helical" evidence="2">
    <location>
        <begin position="111"/>
        <end position="132"/>
    </location>
</feature>
<evidence type="ECO:0000313" key="3">
    <source>
        <dbReference type="EMBL" id="KAH7028882.1"/>
    </source>
</evidence>
<organism evidence="3 4">
    <name type="scientific">Microdochium trichocladiopsis</name>
    <dbReference type="NCBI Taxonomy" id="1682393"/>
    <lineage>
        <taxon>Eukaryota</taxon>
        <taxon>Fungi</taxon>
        <taxon>Dikarya</taxon>
        <taxon>Ascomycota</taxon>
        <taxon>Pezizomycotina</taxon>
        <taxon>Sordariomycetes</taxon>
        <taxon>Xylariomycetidae</taxon>
        <taxon>Xylariales</taxon>
        <taxon>Microdochiaceae</taxon>
        <taxon>Microdochium</taxon>
    </lineage>
</organism>
<gene>
    <name evidence="3" type="ORF">B0I36DRAFT_363496</name>
</gene>
<keyword evidence="2" id="KW-0812">Transmembrane</keyword>
<sequence>MAAFALFGTYFLMTNLAVPLSTAIRSGGDKTTLTLSGLLGLRILAVINFLLLSAASTLALLPRSCTASLASGAKANLQSQHAQLSASSQPERKVYRGVFSPHNTQRHLARLLLSSALASSITYMVLLSYYILADPARHDFQDALLGYCGELTPLETAAVKKDLKLATGFWFTGDAAVGAVGILSAGLSICKLSGWPDGQLSGREPERNSVQIASSPADEEVS</sequence>
<evidence type="ECO:0000313" key="4">
    <source>
        <dbReference type="Proteomes" id="UP000756346"/>
    </source>
</evidence>
<accession>A0A9P8Y6B2</accession>
<dbReference type="AlphaFoldDB" id="A0A9P8Y6B2"/>
<dbReference type="EMBL" id="JAGTJQ010000006">
    <property type="protein sequence ID" value="KAH7028882.1"/>
    <property type="molecule type" value="Genomic_DNA"/>
</dbReference>
<name>A0A9P8Y6B2_9PEZI</name>
<feature type="transmembrane region" description="Helical" evidence="2">
    <location>
        <begin position="39"/>
        <end position="61"/>
    </location>
</feature>
<comment type="caution">
    <text evidence="3">The sequence shown here is derived from an EMBL/GenBank/DDBJ whole genome shotgun (WGS) entry which is preliminary data.</text>
</comment>